<dbReference type="InterPro" id="IPR010095">
    <property type="entry name" value="Cas12f1-like_TNB"/>
</dbReference>
<dbReference type="InterPro" id="IPR001959">
    <property type="entry name" value="Transposase"/>
</dbReference>
<accession>X1GTD8</accession>
<feature type="domain" description="Probable transposase IS891/IS1136/IS1341" evidence="5">
    <location>
        <begin position="73"/>
        <end position="174"/>
    </location>
</feature>
<keyword evidence="2" id="KW-0815">Transposition</keyword>
<evidence type="ECO:0000259" key="5">
    <source>
        <dbReference type="Pfam" id="PF01385"/>
    </source>
</evidence>
<name>X1GTD8_9ZZZZ</name>
<feature type="domain" description="Cas12f1-like TNB" evidence="6">
    <location>
        <begin position="191"/>
        <end position="255"/>
    </location>
</feature>
<protein>
    <recommendedName>
        <fullName evidence="8">Transposase IS891/IS1136/IS1341 domain-containing protein</fullName>
    </recommendedName>
</protein>
<gene>
    <name evidence="7" type="ORF">S03H2_31045</name>
</gene>
<dbReference type="GO" id="GO:0003677">
    <property type="term" value="F:DNA binding"/>
    <property type="evidence" value="ECO:0007669"/>
    <property type="project" value="UniProtKB-KW"/>
</dbReference>
<dbReference type="GO" id="GO:0032196">
    <property type="term" value="P:transposition"/>
    <property type="evidence" value="ECO:0007669"/>
    <property type="project" value="UniProtKB-KW"/>
</dbReference>
<evidence type="ECO:0000256" key="3">
    <source>
        <dbReference type="ARBA" id="ARBA00023125"/>
    </source>
</evidence>
<evidence type="ECO:0008006" key="8">
    <source>
        <dbReference type="Google" id="ProtNLM"/>
    </source>
</evidence>
<evidence type="ECO:0000256" key="1">
    <source>
        <dbReference type="ARBA" id="ARBA00008761"/>
    </source>
</evidence>
<dbReference type="AlphaFoldDB" id="X1GTD8"/>
<reference evidence="7" key="1">
    <citation type="journal article" date="2014" name="Front. Microbiol.">
        <title>High frequency of phylogenetically diverse reductive dehalogenase-homologous genes in deep subseafloor sedimentary metagenomes.</title>
        <authorList>
            <person name="Kawai M."/>
            <person name="Futagami T."/>
            <person name="Toyoda A."/>
            <person name="Takaki Y."/>
            <person name="Nishi S."/>
            <person name="Hori S."/>
            <person name="Arai W."/>
            <person name="Tsubouchi T."/>
            <person name="Morono Y."/>
            <person name="Uchiyama I."/>
            <person name="Ito T."/>
            <person name="Fujiyama A."/>
            <person name="Inagaki F."/>
            <person name="Takami H."/>
        </authorList>
    </citation>
    <scope>NUCLEOTIDE SEQUENCE</scope>
    <source>
        <strain evidence="7">Expedition CK06-06</strain>
    </source>
</reference>
<dbReference type="EMBL" id="BARU01018805">
    <property type="protein sequence ID" value="GAH60432.1"/>
    <property type="molecule type" value="Genomic_DNA"/>
</dbReference>
<dbReference type="NCBIfam" id="NF040570">
    <property type="entry name" value="guided_TnpB"/>
    <property type="match status" value="1"/>
</dbReference>
<evidence type="ECO:0000256" key="4">
    <source>
        <dbReference type="ARBA" id="ARBA00023172"/>
    </source>
</evidence>
<evidence type="ECO:0000259" key="6">
    <source>
        <dbReference type="Pfam" id="PF07282"/>
    </source>
</evidence>
<evidence type="ECO:0000256" key="2">
    <source>
        <dbReference type="ARBA" id="ARBA00022578"/>
    </source>
</evidence>
<evidence type="ECO:0000313" key="7">
    <source>
        <dbReference type="EMBL" id="GAH60432.1"/>
    </source>
</evidence>
<feature type="non-terminal residue" evidence="7">
    <location>
        <position position="1"/>
    </location>
</feature>
<keyword evidence="3" id="KW-0238">DNA-binding</keyword>
<dbReference type="GO" id="GO:0006310">
    <property type="term" value="P:DNA recombination"/>
    <property type="evidence" value="ECO:0007669"/>
    <property type="project" value="UniProtKB-KW"/>
</dbReference>
<comment type="similarity">
    <text evidence="1">In the C-terminal section; belongs to the transposase 35 family.</text>
</comment>
<proteinExistence type="inferred from homology"/>
<sequence>KTWLSSFKSFNRYHSFTLKQAGWKLVGKELRINKIGSFKLFLSRPIEGEIKTVTLRKTLSNRWYVTFSCDKVASKPLPKTSKSIGIDVGCLSFLTASNGEKISNPRFFQRAQNILTKRQRAVSHRKKGSKRRTKAKILLAKAHEKIFNQRRDFHFKIARKLLQANDTIYIENMNHFKSFRALNRSMRDVAWFNFFNILLFKAEEAEKEVVKVPARNTSQMCSSCGRTVQKDLSCRVHSCPFCGLIIDRDTNAARNFLRLGQSLQGAEVLASAMN</sequence>
<organism evidence="7">
    <name type="scientific">marine sediment metagenome</name>
    <dbReference type="NCBI Taxonomy" id="412755"/>
    <lineage>
        <taxon>unclassified sequences</taxon>
        <taxon>metagenomes</taxon>
        <taxon>ecological metagenomes</taxon>
    </lineage>
</organism>
<dbReference type="Pfam" id="PF01385">
    <property type="entry name" value="OrfB_IS605"/>
    <property type="match status" value="1"/>
</dbReference>
<keyword evidence="4" id="KW-0233">DNA recombination</keyword>
<dbReference type="Pfam" id="PF07282">
    <property type="entry name" value="Cas12f1-like_TNB"/>
    <property type="match status" value="1"/>
</dbReference>
<comment type="caution">
    <text evidence="7">The sequence shown here is derived from an EMBL/GenBank/DDBJ whole genome shotgun (WGS) entry which is preliminary data.</text>
</comment>